<dbReference type="AlphaFoldDB" id="H0E849"/>
<proteinExistence type="predicted"/>
<dbReference type="EMBL" id="AGUD01000240">
    <property type="protein sequence ID" value="EHN10114.1"/>
    <property type="molecule type" value="Genomic_DNA"/>
</dbReference>
<name>H0E849_9ACTN</name>
<gene>
    <name evidence="2" type="ORF">PAI11_30070</name>
</gene>
<evidence type="ECO:0000313" key="2">
    <source>
        <dbReference type="EMBL" id="EHN10114.1"/>
    </source>
</evidence>
<organism evidence="2 3">
    <name type="scientific">Patulibacter medicamentivorans</name>
    <dbReference type="NCBI Taxonomy" id="1097667"/>
    <lineage>
        <taxon>Bacteria</taxon>
        <taxon>Bacillati</taxon>
        <taxon>Actinomycetota</taxon>
        <taxon>Thermoleophilia</taxon>
        <taxon>Solirubrobacterales</taxon>
        <taxon>Patulibacteraceae</taxon>
        <taxon>Patulibacter</taxon>
    </lineage>
</organism>
<feature type="chain" id="PRO_5003532185" evidence="1">
    <location>
        <begin position="22"/>
        <end position="223"/>
    </location>
</feature>
<evidence type="ECO:0000256" key="1">
    <source>
        <dbReference type="SAM" id="SignalP"/>
    </source>
</evidence>
<comment type="caution">
    <text evidence="2">The sequence shown here is derived from an EMBL/GenBank/DDBJ whole genome shotgun (WGS) entry which is preliminary data.</text>
</comment>
<reference evidence="2 3" key="1">
    <citation type="journal article" date="2013" name="Biodegradation">
        <title>Quantitative proteomic analysis of ibuprofen-degrading Patulibacter sp. strain I11.</title>
        <authorList>
            <person name="Almeida B."/>
            <person name="Kjeldal H."/>
            <person name="Lolas I."/>
            <person name="Knudsen A.D."/>
            <person name="Carvalho G."/>
            <person name="Nielsen K.L."/>
            <person name="Barreto Crespo M.T."/>
            <person name="Stensballe A."/>
            <person name="Nielsen J.L."/>
        </authorList>
    </citation>
    <scope>NUCLEOTIDE SEQUENCE [LARGE SCALE GENOMIC DNA]</scope>
    <source>
        <strain evidence="2 3">I11</strain>
    </source>
</reference>
<sequence>MLVAVAPAAALAVGVPATASAATIAPTKACYTNVPTKQSENITFTISGGTPGGRFQVAVESYGVLSGNFDGAGNATPTLSGKFGMGTIGPVSGKTFPVTLTEYTAGGPAVTGTTTVKATNAALDIARKPTNPFRTRTWRVSGLSPLFGGGRLYASYVNGKGSSSKVVKRVRLGSPNACGYLKVKRLLPPKRAYRTWTVFVHVGPSLDKNKSLAFNFRTFKRYY</sequence>
<evidence type="ECO:0000313" key="3">
    <source>
        <dbReference type="Proteomes" id="UP000005143"/>
    </source>
</evidence>
<protein>
    <submittedName>
        <fullName evidence="2">Uncharacterized protein</fullName>
    </submittedName>
</protein>
<accession>H0E849</accession>
<keyword evidence="3" id="KW-1185">Reference proteome</keyword>
<feature type="signal peptide" evidence="1">
    <location>
        <begin position="1"/>
        <end position="21"/>
    </location>
</feature>
<keyword evidence="1" id="KW-0732">Signal</keyword>
<dbReference type="Proteomes" id="UP000005143">
    <property type="component" value="Unassembled WGS sequence"/>
</dbReference>